<keyword evidence="2" id="KW-0732">Signal</keyword>
<dbReference type="AlphaFoldDB" id="A0A375AED2"/>
<dbReference type="InterPro" id="IPR019638">
    <property type="entry name" value="DUF2502"/>
</dbReference>
<dbReference type="Proteomes" id="UP000294820">
    <property type="component" value="Chromosome 1"/>
</dbReference>
<feature type="signal peptide" evidence="2">
    <location>
        <begin position="1"/>
        <end position="24"/>
    </location>
</feature>
<evidence type="ECO:0000313" key="3">
    <source>
        <dbReference type="EMBL" id="SLM64395.1"/>
    </source>
</evidence>
<protein>
    <submittedName>
        <fullName evidence="3">Probable exported protein YPO2426</fullName>
    </submittedName>
</protein>
<keyword evidence="4" id="KW-1185">Reference proteome</keyword>
<feature type="chain" id="PRO_5016811941" evidence="2">
    <location>
        <begin position="25"/>
        <end position="114"/>
    </location>
</feature>
<accession>A0A375AED2</accession>
<reference evidence="3 4" key="1">
    <citation type="submission" date="2016-09" db="EMBL/GenBank/DDBJ databases">
        <authorList>
            <person name="Reverchon S."/>
            <person name="Nasser W."/>
            <person name="Leonard S."/>
            <person name="Brochier C."/>
            <person name="Duprey A."/>
        </authorList>
    </citation>
    <scope>NUCLEOTIDE SEQUENCE [LARGE SCALE GENOMIC DNA]</scope>
    <source>
        <strain evidence="3 4">174/2</strain>
    </source>
</reference>
<feature type="region of interest" description="Disordered" evidence="1">
    <location>
        <begin position="92"/>
        <end position="114"/>
    </location>
</feature>
<feature type="compositionally biased region" description="Gly residues" evidence="1">
    <location>
        <begin position="94"/>
        <end position="105"/>
    </location>
</feature>
<organism evidence="3 4">
    <name type="scientific">Dickeya aquatica</name>
    <dbReference type="NCBI Taxonomy" id="1401087"/>
    <lineage>
        <taxon>Bacteria</taxon>
        <taxon>Pseudomonadati</taxon>
        <taxon>Pseudomonadota</taxon>
        <taxon>Gammaproteobacteria</taxon>
        <taxon>Enterobacterales</taxon>
        <taxon>Pectobacteriaceae</taxon>
        <taxon>Dickeya</taxon>
    </lineage>
</organism>
<dbReference type="Pfam" id="PF10697">
    <property type="entry name" value="DUF2502"/>
    <property type="match status" value="1"/>
</dbReference>
<name>A0A375AED2_9GAMM</name>
<dbReference type="KEGG" id="daq:DAQ1742_03598"/>
<evidence type="ECO:0000313" key="4">
    <source>
        <dbReference type="Proteomes" id="UP000294820"/>
    </source>
</evidence>
<dbReference type="RefSeq" id="WP_035343958.1">
    <property type="nucleotide sequence ID" value="NZ_LT615367.1"/>
</dbReference>
<gene>
    <name evidence="3" type="ORF">DAQ1742_03598</name>
</gene>
<dbReference type="EMBL" id="LT615367">
    <property type="protein sequence ID" value="SLM64395.1"/>
    <property type="molecule type" value="Genomic_DNA"/>
</dbReference>
<evidence type="ECO:0000256" key="1">
    <source>
        <dbReference type="SAM" id="MobiDB-lite"/>
    </source>
</evidence>
<sequence>MIKPLLLGAIMTGMLLSAMPAAQANSLSLALPGVYLHIGDRDERGYVWDGNRWCDPESWYGRRHHARPVYYYSPPPPRVVVVEPPPPVYIVPGGPRGPRGPGPGWGHHHGGPRW</sequence>
<evidence type="ECO:0000256" key="2">
    <source>
        <dbReference type="SAM" id="SignalP"/>
    </source>
</evidence>
<proteinExistence type="predicted"/>